<accession>A0A176VNI4</accession>
<keyword evidence="3" id="KW-1185">Reference proteome</keyword>
<feature type="compositionally biased region" description="Low complexity" evidence="1">
    <location>
        <begin position="291"/>
        <end position="304"/>
    </location>
</feature>
<feature type="compositionally biased region" description="Polar residues" evidence="1">
    <location>
        <begin position="360"/>
        <end position="370"/>
    </location>
</feature>
<reference evidence="2" key="1">
    <citation type="submission" date="2016-03" db="EMBL/GenBank/DDBJ databases">
        <title>Mechanisms controlling the formation of the plant cell surface in tip-growing cells are functionally conserved among land plants.</title>
        <authorList>
            <person name="Honkanen S."/>
            <person name="Jones V.A."/>
            <person name="Morieri G."/>
            <person name="Champion C."/>
            <person name="Hetherington A.J."/>
            <person name="Kelly S."/>
            <person name="Saint-Marcoux D."/>
            <person name="Proust H."/>
            <person name="Prescott H."/>
            <person name="Dolan L."/>
        </authorList>
    </citation>
    <scope>NUCLEOTIDE SEQUENCE [LARGE SCALE GENOMIC DNA]</scope>
    <source>
        <tissue evidence="2">Whole gametophyte</tissue>
    </source>
</reference>
<sequence length="447" mass="49452">MGAMEPQPLDEHLFSAGSDWNCTMDDYSQDAPLQDGDGVRQDRKSFKPSRPFVLTTEGDYVRVSSDEGLEELFSPPPRLGLNLGLLKNNSVCKDYYRLTSSVLKSLLMGIKEMATEEITPAWQVGFPCSSPKKSLSSLFARKLNEDVSYPKLTTMHSGDEIGTSKLSSFSHNSKLPMREVVNIDDLRRWFWGQVGHPQTYLGSTTPTNELNGTEAELGTELESSSSLQSPSIDTCEDKSVEVETQSQQTQFSGLEQVTSSTSEGKSFEEDSMVESPDFQANTSESPETKVTTETSIESSSQQSSLGTPAEDNEVSTRHCTGSDSDHESLLRKNHAANQASRSRQCISTRRREEKEHSRSLSEVNCRSVSSKEYGPPADSKHRIIEREVSSSRPRKQVVARNNEAMNPPRPKSWCLVGGYVKRFPTKHHTSGKSQSPANSQPQVPLAA</sequence>
<feature type="compositionally biased region" description="Basic and acidic residues" evidence="1">
    <location>
        <begin position="349"/>
        <end position="359"/>
    </location>
</feature>
<feature type="region of interest" description="Disordered" evidence="1">
    <location>
        <begin position="200"/>
        <end position="447"/>
    </location>
</feature>
<feature type="compositionally biased region" description="Polar residues" evidence="1">
    <location>
        <begin position="242"/>
        <end position="264"/>
    </location>
</feature>
<feature type="compositionally biased region" description="Basic and acidic residues" evidence="1">
    <location>
        <begin position="378"/>
        <end position="389"/>
    </location>
</feature>
<dbReference type="AlphaFoldDB" id="A0A176VNI4"/>
<evidence type="ECO:0000313" key="2">
    <source>
        <dbReference type="EMBL" id="OAE21366.1"/>
    </source>
</evidence>
<gene>
    <name evidence="2" type="ORF">AXG93_891s1140</name>
</gene>
<organism evidence="2 3">
    <name type="scientific">Marchantia polymorpha subsp. ruderalis</name>
    <dbReference type="NCBI Taxonomy" id="1480154"/>
    <lineage>
        <taxon>Eukaryota</taxon>
        <taxon>Viridiplantae</taxon>
        <taxon>Streptophyta</taxon>
        <taxon>Embryophyta</taxon>
        <taxon>Marchantiophyta</taxon>
        <taxon>Marchantiopsida</taxon>
        <taxon>Marchantiidae</taxon>
        <taxon>Marchantiales</taxon>
        <taxon>Marchantiaceae</taxon>
        <taxon>Marchantia</taxon>
    </lineage>
</organism>
<proteinExistence type="predicted"/>
<comment type="caution">
    <text evidence="2">The sequence shown here is derived from an EMBL/GenBank/DDBJ whole genome shotgun (WGS) entry which is preliminary data.</text>
</comment>
<name>A0A176VNI4_MARPO</name>
<feature type="compositionally biased region" description="Polar residues" evidence="1">
    <location>
        <begin position="335"/>
        <end position="347"/>
    </location>
</feature>
<dbReference type="Proteomes" id="UP000077202">
    <property type="component" value="Unassembled WGS sequence"/>
</dbReference>
<feature type="compositionally biased region" description="Polar residues" evidence="1">
    <location>
        <begin position="431"/>
        <end position="447"/>
    </location>
</feature>
<protein>
    <submittedName>
        <fullName evidence="2">Uncharacterized protein</fullName>
    </submittedName>
</protein>
<evidence type="ECO:0000313" key="3">
    <source>
        <dbReference type="Proteomes" id="UP000077202"/>
    </source>
</evidence>
<feature type="compositionally biased region" description="Low complexity" evidence="1">
    <location>
        <begin position="209"/>
        <end position="229"/>
    </location>
</feature>
<evidence type="ECO:0000256" key="1">
    <source>
        <dbReference type="SAM" id="MobiDB-lite"/>
    </source>
</evidence>
<feature type="compositionally biased region" description="Polar residues" evidence="1">
    <location>
        <begin position="278"/>
        <end position="289"/>
    </location>
</feature>
<dbReference type="EMBL" id="LVLJ01003460">
    <property type="protein sequence ID" value="OAE21366.1"/>
    <property type="molecule type" value="Genomic_DNA"/>
</dbReference>
<feature type="region of interest" description="Disordered" evidence="1">
    <location>
        <begin position="25"/>
        <end position="45"/>
    </location>
</feature>